<dbReference type="Proteomes" id="UP001207408">
    <property type="component" value="Unassembled WGS sequence"/>
</dbReference>
<proteinExistence type="inferred from homology"/>
<evidence type="ECO:0000256" key="1">
    <source>
        <dbReference type="ARBA" id="ARBA00010835"/>
    </source>
</evidence>
<comment type="similarity">
    <text evidence="1">Belongs to the prokaryotic/mitochondrial release factor family.</text>
</comment>
<evidence type="ECO:0000256" key="2">
    <source>
        <dbReference type="SAM" id="MobiDB-lite"/>
    </source>
</evidence>
<feature type="region of interest" description="Disordered" evidence="2">
    <location>
        <begin position="93"/>
        <end position="131"/>
    </location>
</feature>
<dbReference type="PANTHER" id="PTHR47814">
    <property type="entry name" value="PEPTIDYL-TRNA HYDROLASE ARFB"/>
    <property type="match status" value="1"/>
</dbReference>
<gene>
    <name evidence="4" type="primary">arfB</name>
    <name evidence="4" type="ORF">OM074_04780</name>
</gene>
<evidence type="ECO:0000259" key="3">
    <source>
        <dbReference type="PROSITE" id="PS00745"/>
    </source>
</evidence>
<feature type="domain" description="Prokaryotic-type class I peptide chain release factors" evidence="3">
    <location>
        <begin position="14"/>
        <end position="30"/>
    </location>
</feature>
<reference evidence="4" key="1">
    <citation type="submission" date="2022-10" db="EMBL/GenBank/DDBJ databases">
        <authorList>
            <person name="Yu W.X."/>
        </authorList>
    </citation>
    <scope>NUCLEOTIDE SEQUENCE</scope>
    <source>
        <strain evidence="4">D04</strain>
    </source>
</reference>
<comment type="caution">
    <text evidence="4">The sequence shown here is derived from an EMBL/GenBank/DDBJ whole genome shotgun (WGS) entry which is preliminary data.</text>
</comment>
<evidence type="ECO:0000313" key="4">
    <source>
        <dbReference type="EMBL" id="MCW3804930.1"/>
    </source>
</evidence>
<dbReference type="GO" id="GO:0072344">
    <property type="term" value="P:rescue of stalled ribosome"/>
    <property type="evidence" value="ECO:0007669"/>
    <property type="project" value="TreeGrafter"/>
</dbReference>
<accession>A0AAE3MC20</accession>
<dbReference type="RefSeq" id="WP_301198152.1">
    <property type="nucleotide sequence ID" value="NZ_JAPDPI010000006.1"/>
</dbReference>
<feature type="compositionally biased region" description="Basic residues" evidence="2">
    <location>
        <begin position="96"/>
        <end position="131"/>
    </location>
</feature>
<feature type="region of interest" description="Disordered" evidence="2">
    <location>
        <begin position="1"/>
        <end position="22"/>
    </location>
</feature>
<dbReference type="EC" id="3.1.1.29" evidence="4"/>
<keyword evidence="4" id="KW-0378">Hydrolase</keyword>
<dbReference type="GO" id="GO:0043022">
    <property type="term" value="F:ribosome binding"/>
    <property type="evidence" value="ECO:0007669"/>
    <property type="project" value="TreeGrafter"/>
</dbReference>
<evidence type="ECO:0000313" key="5">
    <source>
        <dbReference type="Proteomes" id="UP001207408"/>
    </source>
</evidence>
<dbReference type="NCBIfam" id="NF006718">
    <property type="entry name" value="PRK09256.1"/>
    <property type="match status" value="1"/>
</dbReference>
<name>A0AAE3MC20_9BACT</name>
<organism evidence="4 5">
    <name type="scientific">Plebeiibacterium marinum</name>
    <dbReference type="NCBI Taxonomy" id="2992111"/>
    <lineage>
        <taxon>Bacteria</taxon>
        <taxon>Pseudomonadati</taxon>
        <taxon>Bacteroidota</taxon>
        <taxon>Bacteroidia</taxon>
        <taxon>Marinilabiliales</taxon>
        <taxon>Marinilabiliaceae</taxon>
        <taxon>Plebeiibacterium</taxon>
    </lineage>
</organism>
<sequence>MQDFSSEIKFSTARSSGPGGQNVNKVNTKVILHFDIMNSALLTLPQKIHLSEKLASKINNDGILILSCEQTRSQLKNKEIAISLLNNMVHQALIPPKKRKATKPTKSSKLKRLQNKKLHSLKKANRKGPVL</sequence>
<dbReference type="InterPro" id="IPR045853">
    <property type="entry name" value="Pep_chain_release_fac_I_sf"/>
</dbReference>
<dbReference type="GO" id="GO:0003747">
    <property type="term" value="F:translation release factor activity"/>
    <property type="evidence" value="ECO:0007669"/>
    <property type="project" value="InterPro"/>
</dbReference>
<dbReference type="SUPFAM" id="SSF75620">
    <property type="entry name" value="Release factor"/>
    <property type="match status" value="1"/>
</dbReference>
<keyword evidence="5" id="KW-1185">Reference proteome</keyword>
<dbReference type="PANTHER" id="PTHR47814:SF1">
    <property type="entry name" value="PEPTIDYL-TRNA HYDROLASE ARFB"/>
    <property type="match status" value="1"/>
</dbReference>
<dbReference type="PROSITE" id="PS00745">
    <property type="entry name" value="RF_PROK_I"/>
    <property type="match status" value="1"/>
</dbReference>
<dbReference type="GO" id="GO:0004045">
    <property type="term" value="F:peptidyl-tRNA hydrolase activity"/>
    <property type="evidence" value="ECO:0007669"/>
    <property type="project" value="UniProtKB-EC"/>
</dbReference>
<dbReference type="Pfam" id="PF00472">
    <property type="entry name" value="RF-1"/>
    <property type="match status" value="1"/>
</dbReference>
<dbReference type="AlphaFoldDB" id="A0AAE3MC20"/>
<dbReference type="InterPro" id="IPR000352">
    <property type="entry name" value="Pep_chain_release_fac_I"/>
</dbReference>
<protein>
    <submittedName>
        <fullName evidence="4">Alternative ribosome rescue aminoacyl-tRNA hydrolase ArfB</fullName>
        <ecNumber evidence="4">3.1.1.29</ecNumber>
    </submittedName>
</protein>
<dbReference type="Gene3D" id="3.30.160.20">
    <property type="match status" value="1"/>
</dbReference>
<dbReference type="EMBL" id="JAPDPI010000006">
    <property type="protein sequence ID" value="MCW3804930.1"/>
    <property type="molecule type" value="Genomic_DNA"/>
</dbReference>